<proteinExistence type="predicted"/>
<keyword evidence="2" id="KW-1185">Reference proteome</keyword>
<comment type="caution">
    <text evidence="1">The sequence shown here is derived from an EMBL/GenBank/DDBJ whole genome shotgun (WGS) entry which is preliminary data.</text>
</comment>
<dbReference type="OrthoDB" id="8926334at2"/>
<dbReference type="Proteomes" id="UP000235616">
    <property type="component" value="Unassembled WGS sequence"/>
</dbReference>
<organism evidence="1 2">
    <name type="scientific">Trinickia dabaoshanensis</name>
    <dbReference type="NCBI Taxonomy" id="564714"/>
    <lineage>
        <taxon>Bacteria</taxon>
        <taxon>Pseudomonadati</taxon>
        <taxon>Pseudomonadota</taxon>
        <taxon>Betaproteobacteria</taxon>
        <taxon>Burkholderiales</taxon>
        <taxon>Burkholderiaceae</taxon>
        <taxon>Trinickia</taxon>
    </lineage>
</organism>
<reference evidence="1 2" key="1">
    <citation type="submission" date="2018-01" db="EMBL/GenBank/DDBJ databases">
        <title>Whole genome analyses suggest that Burkholderia sensu lato contains two further novel genera in the rhizoxinica-symbiotica group Mycetohabitans gen. nov., and Trinickia gen. nov.: implications for the evolution of diazotrophy and nodulation in the Burkholderiaceae.</title>
        <authorList>
            <person name="Estrada-de los Santos P."/>
            <person name="Palmer M."/>
            <person name="Chavez-Ramirez B."/>
            <person name="Beukes C."/>
            <person name="Steenkamp E.T."/>
            <person name="Hirsch A.M."/>
            <person name="Manyaka P."/>
            <person name="Maluk M."/>
            <person name="Lafos M."/>
            <person name="Crook M."/>
            <person name="Gross E."/>
            <person name="Simon M.F."/>
            <person name="Bueno dos Reis Junior F."/>
            <person name="Poole P.S."/>
            <person name="Venter S.N."/>
            <person name="James E.K."/>
        </authorList>
    </citation>
    <scope>NUCLEOTIDE SEQUENCE [LARGE SCALE GENOMIC DNA]</scope>
    <source>
        <strain evidence="1 2">GIMN1.004</strain>
    </source>
</reference>
<name>A0A2N7VRT4_9BURK</name>
<evidence type="ECO:0000313" key="1">
    <source>
        <dbReference type="EMBL" id="PMS19839.1"/>
    </source>
</evidence>
<protein>
    <submittedName>
        <fullName evidence="1">Uncharacterized protein</fullName>
    </submittedName>
</protein>
<gene>
    <name evidence="1" type="ORF">C0Z18_13335</name>
</gene>
<dbReference type="AlphaFoldDB" id="A0A2N7VRT4"/>
<dbReference type="EMBL" id="PNYA01000010">
    <property type="protein sequence ID" value="PMS19839.1"/>
    <property type="molecule type" value="Genomic_DNA"/>
</dbReference>
<dbReference type="RefSeq" id="WP_102645913.1">
    <property type="nucleotide sequence ID" value="NZ_PNYA01000010.1"/>
</dbReference>
<evidence type="ECO:0000313" key="2">
    <source>
        <dbReference type="Proteomes" id="UP000235616"/>
    </source>
</evidence>
<accession>A0A2N7VRT4</accession>
<sequence length="91" mass="10156">MSMHAYRGFELYPLVYSHAQKKEGSGHNFEDGFDAAVRICVRGSDATLTYSNTYKLDERTPFPTAGAARRASLKFGEEIIDQHGGEKWTPA</sequence>